<evidence type="ECO:0008006" key="4">
    <source>
        <dbReference type="Google" id="ProtNLM"/>
    </source>
</evidence>
<dbReference type="AlphaFoldDB" id="A0A517ZFE0"/>
<keyword evidence="3" id="KW-1185">Reference proteome</keyword>
<dbReference type="PANTHER" id="PTHR38468">
    <property type="entry name" value="SLL0939 PROTEIN"/>
    <property type="match status" value="1"/>
</dbReference>
<dbReference type="KEGG" id="mri:Mal4_55750"/>
<dbReference type="Proteomes" id="UP000320496">
    <property type="component" value="Chromosome"/>
</dbReference>
<accession>A0A517ZFE0</accession>
<evidence type="ECO:0000313" key="2">
    <source>
        <dbReference type="EMBL" id="QDU41210.1"/>
    </source>
</evidence>
<keyword evidence="1" id="KW-0472">Membrane</keyword>
<proteinExistence type="predicted"/>
<name>A0A517ZFE0_9PLAN</name>
<keyword evidence="1" id="KW-0812">Transmembrane</keyword>
<protein>
    <recommendedName>
        <fullName evidence="4">DUF1622 domain-containing protein</fullName>
    </recommendedName>
</protein>
<feature type="transmembrane region" description="Helical" evidence="1">
    <location>
        <begin position="34"/>
        <end position="56"/>
    </location>
</feature>
<dbReference type="InterPro" id="IPR012427">
    <property type="entry name" value="DUF1622"/>
</dbReference>
<gene>
    <name evidence="2" type="ORF">Mal4_55750</name>
</gene>
<dbReference type="Pfam" id="PF07784">
    <property type="entry name" value="DUF1622"/>
    <property type="match status" value="1"/>
</dbReference>
<keyword evidence="1" id="KW-1133">Transmembrane helix</keyword>
<dbReference type="PANTHER" id="PTHR38468:SF1">
    <property type="entry name" value="SLL0939 PROTEIN"/>
    <property type="match status" value="1"/>
</dbReference>
<sequence>MRLPAGRQAGLHRFLIQTESGYRYVEIMLEVVEAIANAIDGLVVIMLVLGMLLSFARALQSLLARQRLTGTVRQLRVDLGQVLLLSLEVLIVSDILHSIVKRTLEEVGILAVVVIIRIALSYFLDREIEHLQAERDHLV</sequence>
<organism evidence="2 3">
    <name type="scientific">Maioricimonas rarisocia</name>
    <dbReference type="NCBI Taxonomy" id="2528026"/>
    <lineage>
        <taxon>Bacteria</taxon>
        <taxon>Pseudomonadati</taxon>
        <taxon>Planctomycetota</taxon>
        <taxon>Planctomycetia</taxon>
        <taxon>Planctomycetales</taxon>
        <taxon>Planctomycetaceae</taxon>
        <taxon>Maioricimonas</taxon>
    </lineage>
</organism>
<evidence type="ECO:0000256" key="1">
    <source>
        <dbReference type="SAM" id="Phobius"/>
    </source>
</evidence>
<evidence type="ECO:0000313" key="3">
    <source>
        <dbReference type="Proteomes" id="UP000320496"/>
    </source>
</evidence>
<reference evidence="2 3" key="1">
    <citation type="submission" date="2019-02" db="EMBL/GenBank/DDBJ databases">
        <title>Deep-cultivation of Planctomycetes and their phenomic and genomic characterization uncovers novel biology.</title>
        <authorList>
            <person name="Wiegand S."/>
            <person name="Jogler M."/>
            <person name="Boedeker C."/>
            <person name="Pinto D."/>
            <person name="Vollmers J."/>
            <person name="Rivas-Marin E."/>
            <person name="Kohn T."/>
            <person name="Peeters S.H."/>
            <person name="Heuer A."/>
            <person name="Rast P."/>
            <person name="Oberbeckmann S."/>
            <person name="Bunk B."/>
            <person name="Jeske O."/>
            <person name="Meyerdierks A."/>
            <person name="Storesund J.E."/>
            <person name="Kallscheuer N."/>
            <person name="Luecker S."/>
            <person name="Lage O.M."/>
            <person name="Pohl T."/>
            <person name="Merkel B.J."/>
            <person name="Hornburger P."/>
            <person name="Mueller R.-W."/>
            <person name="Bruemmer F."/>
            <person name="Labrenz M."/>
            <person name="Spormann A.M."/>
            <person name="Op den Camp H."/>
            <person name="Overmann J."/>
            <person name="Amann R."/>
            <person name="Jetten M.S.M."/>
            <person name="Mascher T."/>
            <person name="Medema M.H."/>
            <person name="Devos D.P."/>
            <person name="Kaster A.-K."/>
            <person name="Ovreas L."/>
            <person name="Rohde M."/>
            <person name="Galperin M.Y."/>
            <person name="Jogler C."/>
        </authorList>
    </citation>
    <scope>NUCLEOTIDE SEQUENCE [LARGE SCALE GENOMIC DNA]</scope>
    <source>
        <strain evidence="2 3">Mal4</strain>
    </source>
</reference>
<dbReference type="RefSeq" id="WP_145372408.1">
    <property type="nucleotide sequence ID" value="NZ_CP036275.1"/>
</dbReference>
<dbReference type="EMBL" id="CP036275">
    <property type="protein sequence ID" value="QDU41210.1"/>
    <property type="molecule type" value="Genomic_DNA"/>
</dbReference>